<protein>
    <submittedName>
        <fullName evidence="12">Transcription factor grauzone-like</fullName>
    </submittedName>
</protein>
<dbReference type="RefSeq" id="XP_005189138.1">
    <property type="nucleotide sequence ID" value="XM_005189081.3"/>
</dbReference>
<dbReference type="Proteomes" id="UP001652621">
    <property type="component" value="Unplaced"/>
</dbReference>
<keyword evidence="2" id="KW-0479">Metal-binding</keyword>
<feature type="compositionally biased region" description="Basic residues" evidence="8">
    <location>
        <begin position="152"/>
        <end position="162"/>
    </location>
</feature>
<dbReference type="GeneID" id="101897872"/>
<evidence type="ECO:0000313" key="10">
    <source>
        <dbReference type="EnsemblMetazoa" id="MDOA010753-PA"/>
    </source>
</evidence>
<reference evidence="12" key="2">
    <citation type="submission" date="2025-04" db="UniProtKB">
        <authorList>
            <consortium name="RefSeq"/>
        </authorList>
    </citation>
    <scope>IDENTIFICATION</scope>
    <source>
        <strain evidence="12">Aabys</strain>
    </source>
</reference>
<dbReference type="VEuPathDB" id="VectorBase:MDOA010753"/>
<dbReference type="SMART" id="SM00868">
    <property type="entry name" value="zf-AD"/>
    <property type="match status" value="1"/>
</dbReference>
<keyword evidence="3" id="KW-0677">Repeat</keyword>
<dbReference type="SUPFAM" id="SSF57667">
    <property type="entry name" value="beta-beta-alpha zinc fingers"/>
    <property type="match status" value="4"/>
</dbReference>
<dbReference type="VEuPathDB" id="VectorBase:MDOMA2_005100"/>
<evidence type="ECO:0000256" key="7">
    <source>
        <dbReference type="PROSITE-ProRule" id="PRU00042"/>
    </source>
</evidence>
<dbReference type="FunFam" id="3.30.160.60:FF:000145">
    <property type="entry name" value="Zinc finger protein 574"/>
    <property type="match status" value="1"/>
</dbReference>
<feature type="domain" description="C2H2-type" evidence="9">
    <location>
        <begin position="362"/>
        <end position="390"/>
    </location>
</feature>
<feature type="domain" description="C2H2-type" evidence="9">
    <location>
        <begin position="303"/>
        <end position="330"/>
    </location>
</feature>
<dbReference type="KEGG" id="mde:101897872"/>
<gene>
    <name evidence="10" type="primary">101897872</name>
    <name evidence="12" type="synonym">LOC101897872</name>
</gene>
<reference evidence="10" key="1">
    <citation type="submission" date="2020-05" db="UniProtKB">
        <authorList>
            <consortium name="EnsemblMetazoa"/>
        </authorList>
    </citation>
    <scope>IDENTIFICATION</scope>
    <source>
        <strain evidence="10">Aabys</strain>
    </source>
</reference>
<dbReference type="Gene3D" id="3.40.1800.20">
    <property type="match status" value="1"/>
</dbReference>
<dbReference type="AlphaFoldDB" id="A0A1I8N257"/>
<proteinExistence type="predicted"/>
<dbReference type="GO" id="GO:0005634">
    <property type="term" value="C:nucleus"/>
    <property type="evidence" value="ECO:0007669"/>
    <property type="project" value="UniProtKB-SubCell"/>
</dbReference>
<dbReference type="InterPro" id="IPR012934">
    <property type="entry name" value="Znf_AD"/>
</dbReference>
<keyword evidence="5" id="KW-0862">Zinc</keyword>
<dbReference type="InterPro" id="IPR036236">
    <property type="entry name" value="Znf_C2H2_sf"/>
</dbReference>
<feature type="region of interest" description="Disordered" evidence="8">
    <location>
        <begin position="138"/>
        <end position="228"/>
    </location>
</feature>
<dbReference type="OrthoDB" id="3565419at2759"/>
<feature type="domain" description="C2H2-type" evidence="9">
    <location>
        <begin position="332"/>
        <end position="359"/>
    </location>
</feature>
<dbReference type="PROSITE" id="PS50157">
    <property type="entry name" value="ZINC_FINGER_C2H2_2"/>
    <property type="match status" value="5"/>
</dbReference>
<evidence type="ECO:0000313" key="11">
    <source>
        <dbReference type="Proteomes" id="UP001652621"/>
    </source>
</evidence>
<dbReference type="PANTHER" id="PTHR24379:SF121">
    <property type="entry name" value="C2H2-TYPE DOMAIN-CONTAINING PROTEIN"/>
    <property type="match status" value="1"/>
</dbReference>
<evidence type="ECO:0000256" key="2">
    <source>
        <dbReference type="ARBA" id="ARBA00022723"/>
    </source>
</evidence>
<dbReference type="EnsemblMetazoa" id="MDOA010753-RA">
    <property type="protein sequence ID" value="MDOA010753-PA"/>
    <property type="gene ID" value="MDOA010753"/>
</dbReference>
<dbReference type="InterPro" id="IPR013087">
    <property type="entry name" value="Znf_C2H2_type"/>
</dbReference>
<dbReference type="GO" id="GO:0008270">
    <property type="term" value="F:zinc ion binding"/>
    <property type="evidence" value="ECO:0007669"/>
    <property type="project" value="UniProtKB-KW"/>
</dbReference>
<evidence type="ECO:0000256" key="5">
    <source>
        <dbReference type="ARBA" id="ARBA00022833"/>
    </source>
</evidence>
<evidence type="ECO:0000256" key="1">
    <source>
        <dbReference type="ARBA" id="ARBA00004123"/>
    </source>
</evidence>
<evidence type="ECO:0000313" key="12">
    <source>
        <dbReference type="RefSeq" id="XP_005189138.1"/>
    </source>
</evidence>
<evidence type="ECO:0000256" key="3">
    <source>
        <dbReference type="ARBA" id="ARBA00022737"/>
    </source>
</evidence>
<keyword evidence="4 7" id="KW-0863">Zinc-finger</keyword>
<accession>A0A1I8N257</accession>
<evidence type="ECO:0000256" key="6">
    <source>
        <dbReference type="ARBA" id="ARBA00023242"/>
    </source>
</evidence>
<evidence type="ECO:0000256" key="8">
    <source>
        <dbReference type="SAM" id="MobiDB-lite"/>
    </source>
</evidence>
<dbReference type="Gene3D" id="3.30.160.60">
    <property type="entry name" value="Classic Zinc Finger"/>
    <property type="match status" value="5"/>
</dbReference>
<evidence type="ECO:0000259" key="9">
    <source>
        <dbReference type="PROSITE" id="PS50157"/>
    </source>
</evidence>
<keyword evidence="11" id="KW-1185">Reference proteome</keyword>
<dbReference type="FunFam" id="3.30.160.60:FF:000100">
    <property type="entry name" value="Zinc finger 45-like"/>
    <property type="match status" value="2"/>
</dbReference>
<dbReference type="PROSITE" id="PS00028">
    <property type="entry name" value="ZINC_FINGER_C2H2_1"/>
    <property type="match status" value="7"/>
</dbReference>
<dbReference type="GO" id="GO:0000977">
    <property type="term" value="F:RNA polymerase II transcription regulatory region sequence-specific DNA binding"/>
    <property type="evidence" value="ECO:0007669"/>
    <property type="project" value="TreeGrafter"/>
</dbReference>
<sequence length="584" mass="66847">MDMCLLCLELKGEPVDGIKVASTRWQEENIELILEKHFWSLKSITPTSWLCNACWKIVYDFHKFYLHIEDVHTYFVSALKTEVLESTEHPGRFITNICEISKDETEVTTKVTDLCPEIKTEILIEEPPISIDNEISSKSDVTTEDPLEKIFPTHKKRARKVTKANDGGDNDSLKIKENDIPSAKDGASSPAMIFADVPDSAASDSESETDDNDISQKSGDWKPRLNPYYKPRTKRKEVNDFLAKHYKITCVICQTPMHTFYELCKHFNKEHNEPGYAVCCNKKFLKCSLLVDHIHCHLNPDYFKCQHCGKVMSNRRCLELHVKTHEIQDKTYVCDICQKGFSRKTGLKTHKLIHLSDEEKKFSCDQCGKLFGNNNSLANHIGVVHLNKYALVCDVCGEKMRGKDVFERHMLKHKGVPIPTIACDVCGLKVTGQRGLKRHKDSQHPEGGKQQFPCYICSQISPTLKAHKKHVKDKHELGYDFKCTLCEKAYKRASALKEHMATHTGTVLYTCQYCPKTFNSNANMHSHRKKAHPKEWEEDCRAKYSGNLPPKYKLGKTNVTHDGQNDNIATSRWYYKLNLFSPLG</sequence>
<comment type="subcellular location">
    <subcellularLocation>
        <location evidence="1">Nucleus</location>
    </subcellularLocation>
</comment>
<feature type="domain" description="C2H2-type" evidence="9">
    <location>
        <begin position="509"/>
        <end position="537"/>
    </location>
</feature>
<name>A0A1I8N257_MUSDO</name>
<feature type="domain" description="C2H2-type" evidence="9">
    <location>
        <begin position="481"/>
        <end position="505"/>
    </location>
</feature>
<keyword evidence="6" id="KW-0539">Nucleus</keyword>
<dbReference type="eggNOG" id="KOG1721">
    <property type="taxonomic scope" value="Eukaryota"/>
</dbReference>
<dbReference type="GO" id="GO:0000981">
    <property type="term" value="F:DNA-binding transcription factor activity, RNA polymerase II-specific"/>
    <property type="evidence" value="ECO:0007669"/>
    <property type="project" value="TreeGrafter"/>
</dbReference>
<evidence type="ECO:0000256" key="4">
    <source>
        <dbReference type="ARBA" id="ARBA00022771"/>
    </source>
</evidence>
<dbReference type="PANTHER" id="PTHR24379">
    <property type="entry name" value="KRAB AND ZINC FINGER DOMAIN-CONTAINING"/>
    <property type="match status" value="1"/>
</dbReference>
<dbReference type="SMART" id="SM00355">
    <property type="entry name" value="ZnF_C2H2"/>
    <property type="match status" value="10"/>
</dbReference>
<dbReference type="Pfam" id="PF00096">
    <property type="entry name" value="zf-C2H2"/>
    <property type="match status" value="4"/>
</dbReference>
<organism evidence="10">
    <name type="scientific">Musca domestica</name>
    <name type="common">House fly</name>
    <dbReference type="NCBI Taxonomy" id="7370"/>
    <lineage>
        <taxon>Eukaryota</taxon>
        <taxon>Metazoa</taxon>
        <taxon>Ecdysozoa</taxon>
        <taxon>Arthropoda</taxon>
        <taxon>Hexapoda</taxon>
        <taxon>Insecta</taxon>
        <taxon>Pterygota</taxon>
        <taxon>Neoptera</taxon>
        <taxon>Endopterygota</taxon>
        <taxon>Diptera</taxon>
        <taxon>Brachycera</taxon>
        <taxon>Muscomorpha</taxon>
        <taxon>Muscoidea</taxon>
        <taxon>Muscidae</taxon>
        <taxon>Musca</taxon>
    </lineage>
</organism>